<name>A0A2I0UIS1_LIMLA</name>
<accession>A0A2I0UIS1</accession>
<proteinExistence type="predicted"/>
<dbReference type="PANTHER" id="PTHR33332">
    <property type="entry name" value="REVERSE TRANSCRIPTASE DOMAIN-CONTAINING PROTEIN"/>
    <property type="match status" value="1"/>
</dbReference>
<gene>
    <name evidence="1" type="ORF">llap_3755</name>
</gene>
<evidence type="ECO:0000313" key="2">
    <source>
        <dbReference type="Proteomes" id="UP000233556"/>
    </source>
</evidence>
<dbReference type="Proteomes" id="UP000233556">
    <property type="component" value="Unassembled WGS sequence"/>
</dbReference>
<evidence type="ECO:0000313" key="1">
    <source>
        <dbReference type="EMBL" id="PKU45952.1"/>
    </source>
</evidence>
<reference evidence="2" key="2">
    <citation type="submission" date="2017-12" db="EMBL/GenBank/DDBJ databases">
        <title>Genome sequence of the Bar-tailed Godwit (Limosa lapponica baueri).</title>
        <authorList>
            <person name="Lima N.C.B."/>
            <person name="Parody-Merino A.M."/>
            <person name="Battley P.F."/>
            <person name="Fidler A.E."/>
            <person name="Prosdocimi F."/>
        </authorList>
    </citation>
    <scope>NUCLEOTIDE SEQUENCE [LARGE SCALE GENOMIC DNA]</scope>
</reference>
<protein>
    <submittedName>
        <fullName evidence="1">Uncharacterized protein</fullName>
    </submittedName>
</protein>
<organism evidence="1 2">
    <name type="scientific">Limosa lapponica baueri</name>
    <dbReference type="NCBI Taxonomy" id="1758121"/>
    <lineage>
        <taxon>Eukaryota</taxon>
        <taxon>Metazoa</taxon>
        <taxon>Chordata</taxon>
        <taxon>Craniata</taxon>
        <taxon>Vertebrata</taxon>
        <taxon>Euteleostomi</taxon>
        <taxon>Archelosauria</taxon>
        <taxon>Archosauria</taxon>
        <taxon>Dinosauria</taxon>
        <taxon>Saurischia</taxon>
        <taxon>Theropoda</taxon>
        <taxon>Coelurosauria</taxon>
        <taxon>Aves</taxon>
        <taxon>Neognathae</taxon>
        <taxon>Neoaves</taxon>
        <taxon>Charadriiformes</taxon>
        <taxon>Scolopacidae</taxon>
        <taxon>Limosa</taxon>
    </lineage>
</organism>
<keyword evidence="2" id="KW-1185">Reference proteome</keyword>
<dbReference type="EMBL" id="KZ505735">
    <property type="protein sequence ID" value="PKU45952.1"/>
    <property type="molecule type" value="Genomic_DNA"/>
</dbReference>
<reference evidence="2" key="1">
    <citation type="submission" date="2017-11" db="EMBL/GenBank/DDBJ databases">
        <authorList>
            <person name="Lima N.C."/>
            <person name="Parody-Merino A.M."/>
            <person name="Battley P.F."/>
            <person name="Fidler A.E."/>
            <person name="Prosdocimi F."/>
        </authorList>
    </citation>
    <scope>NUCLEOTIDE SEQUENCE [LARGE SCALE GENOMIC DNA]</scope>
</reference>
<dbReference type="AlphaFoldDB" id="A0A2I0UIS1"/>
<sequence length="263" mass="29021">MDSTWDMTSHQEEEKLNSTKCSQVFFQGVSADCQTEEKNDNVVASGSSLKQQLLCRPLEVLQFLYSSGNVAQARNTCTSMSDIILILEPAQSLSAITLPGIPHAHPFPCQPCCSPAPTGALGFTSVLTVTVNPIPNLNLKPKHNPMAYIAGKEKMHYVIDSGSYKGSSQKGEPITDTDNPMQCHRLGEEWLESCPSEKDLGVLVKSQLNTSQQCAQVACIRNSVASRTKEVIVPLYSALARPRLEYYVQFWAPHYKEDIEVLE</sequence>
<dbReference type="OrthoDB" id="10056483at2759"/>